<dbReference type="AlphaFoldDB" id="A0A6I8M788"/>
<evidence type="ECO:0000313" key="1">
    <source>
        <dbReference type="EMBL" id="VWL85734.1"/>
    </source>
</evidence>
<reference evidence="1 2" key="1">
    <citation type="submission" date="2019-10" db="EMBL/GenBank/DDBJ databases">
        <authorList>
            <person name="Blom J."/>
        </authorList>
    </citation>
    <scope>NUCLEOTIDE SEQUENCE [LARGE SCALE GENOMIC DNA]</scope>
    <source>
        <strain evidence="1 2">ES3154-GLU</strain>
    </source>
</reference>
<dbReference type="EMBL" id="CABWIB010000001">
    <property type="protein sequence ID" value="VWL85734.1"/>
    <property type="molecule type" value="Genomic_DNA"/>
</dbReference>
<dbReference type="Proteomes" id="UP000419017">
    <property type="component" value="Unassembled WGS sequence"/>
</dbReference>
<dbReference type="RefSeq" id="WP_156683708.1">
    <property type="nucleotide sequence ID" value="NZ_CABWIB010000001.1"/>
</dbReference>
<organism evidence="1 2">
    <name type="scientific">Oceanivirga miroungae</name>
    <dbReference type="NCBI Taxonomy" id="1130046"/>
    <lineage>
        <taxon>Bacteria</taxon>
        <taxon>Fusobacteriati</taxon>
        <taxon>Fusobacteriota</taxon>
        <taxon>Fusobacteriia</taxon>
        <taxon>Fusobacteriales</taxon>
        <taxon>Leptotrichiaceae</taxon>
        <taxon>Oceanivirga</taxon>
    </lineage>
</organism>
<protein>
    <submittedName>
        <fullName evidence="1">Uncharacterized protein</fullName>
    </submittedName>
</protein>
<sequence>MIKIYIYHNKKDYKYYLMLKIKLSKNYDIVDDIDKADFIIVMFSKNLEIELKDILKPYLVVYANNTDIKLKKLGQFKNIHIFINDIRIIEKWIENQTTYL</sequence>
<accession>A0A6I8M788</accession>
<proteinExistence type="predicted"/>
<evidence type="ECO:0000313" key="2">
    <source>
        <dbReference type="Proteomes" id="UP000419017"/>
    </source>
</evidence>
<keyword evidence="2" id="KW-1185">Reference proteome</keyword>
<name>A0A6I8M788_9FUSO</name>
<gene>
    <name evidence="1" type="ORF">OMES3154_01022</name>
</gene>